<evidence type="ECO:0000256" key="2">
    <source>
        <dbReference type="ARBA" id="ARBA00022475"/>
    </source>
</evidence>
<feature type="transmembrane region" description="Helical" evidence="6">
    <location>
        <begin position="96"/>
        <end position="118"/>
    </location>
</feature>
<comment type="caution">
    <text evidence="7">The sequence shown here is derived from an EMBL/GenBank/DDBJ whole genome shotgun (WGS) entry which is preliminary data.</text>
</comment>
<evidence type="ECO:0000256" key="3">
    <source>
        <dbReference type="ARBA" id="ARBA00022692"/>
    </source>
</evidence>
<dbReference type="NCBIfam" id="TIGR00374">
    <property type="entry name" value="flippase-like domain"/>
    <property type="match status" value="1"/>
</dbReference>
<comment type="subcellular location">
    <subcellularLocation>
        <location evidence="1">Cell membrane</location>
        <topology evidence="1">Multi-pass membrane protein</topology>
    </subcellularLocation>
</comment>
<evidence type="ECO:0000256" key="1">
    <source>
        <dbReference type="ARBA" id="ARBA00004651"/>
    </source>
</evidence>
<dbReference type="GO" id="GO:0005886">
    <property type="term" value="C:plasma membrane"/>
    <property type="evidence" value="ECO:0007669"/>
    <property type="project" value="UniProtKB-SubCell"/>
</dbReference>
<name>T0Z5P6_9ZZZZ</name>
<dbReference type="AlphaFoldDB" id="T0Z5P6"/>
<dbReference type="PANTHER" id="PTHR39087">
    <property type="entry name" value="UPF0104 MEMBRANE PROTEIN MJ1595"/>
    <property type="match status" value="1"/>
</dbReference>
<evidence type="ECO:0000313" key="7">
    <source>
        <dbReference type="EMBL" id="EQD39477.1"/>
    </source>
</evidence>
<dbReference type="Pfam" id="PF03706">
    <property type="entry name" value="LPG_synthase_TM"/>
    <property type="match status" value="1"/>
</dbReference>
<keyword evidence="4 6" id="KW-1133">Transmembrane helix</keyword>
<dbReference type="PANTHER" id="PTHR39087:SF2">
    <property type="entry name" value="UPF0104 MEMBRANE PROTEIN MJ1595"/>
    <property type="match status" value="1"/>
</dbReference>
<keyword evidence="5 6" id="KW-0472">Membrane</keyword>
<feature type="non-terminal residue" evidence="7">
    <location>
        <position position="170"/>
    </location>
</feature>
<gene>
    <name evidence="7" type="ORF">B1A_16830</name>
</gene>
<dbReference type="InterPro" id="IPR022791">
    <property type="entry name" value="L-PG_synthase/AglD"/>
</dbReference>
<protein>
    <submittedName>
        <fullName evidence="7">YpkG</fullName>
    </submittedName>
</protein>
<accession>T0Z5P6</accession>
<keyword evidence="2" id="KW-1003">Cell membrane</keyword>
<proteinExistence type="predicted"/>
<feature type="transmembrane region" description="Helical" evidence="6">
    <location>
        <begin position="35"/>
        <end position="61"/>
    </location>
</feature>
<evidence type="ECO:0000256" key="6">
    <source>
        <dbReference type="SAM" id="Phobius"/>
    </source>
</evidence>
<sequence length="170" mass="18022">MNILTILALVVLSVVGALGDQGQIEGLLSPIDLAFLAAIVALLLFVVLKSELVVSRFAYWINYLRSIRKGREDAARIANEAKVRTSLIKVGRIETLFGFAAAILNWLFDLAVLFLMLHSTHSRISLLGVVLAYSVGALAANLPLTPGGLGVVEGSMAVALVAFGGHEVPS</sequence>
<evidence type="ECO:0000256" key="5">
    <source>
        <dbReference type="ARBA" id="ARBA00023136"/>
    </source>
</evidence>
<reference evidence="7" key="2">
    <citation type="journal article" date="2014" name="ISME J.">
        <title>Microbial stratification in low pH oxic and suboxic macroscopic growths along an acid mine drainage.</title>
        <authorList>
            <person name="Mendez-Garcia C."/>
            <person name="Mesa V."/>
            <person name="Sprenger R.R."/>
            <person name="Richter M."/>
            <person name="Diez M.S."/>
            <person name="Solano J."/>
            <person name="Bargiela R."/>
            <person name="Golyshina O.V."/>
            <person name="Manteca A."/>
            <person name="Ramos J.L."/>
            <person name="Gallego J.R."/>
            <person name="Llorente I."/>
            <person name="Martins Dos Santos V.A."/>
            <person name="Jensen O.N."/>
            <person name="Pelaez A.I."/>
            <person name="Sanchez J."/>
            <person name="Ferrer M."/>
        </authorList>
    </citation>
    <scope>NUCLEOTIDE SEQUENCE</scope>
</reference>
<reference evidence="7" key="1">
    <citation type="submission" date="2013-08" db="EMBL/GenBank/DDBJ databases">
        <authorList>
            <person name="Mendez C."/>
            <person name="Richter M."/>
            <person name="Ferrer M."/>
            <person name="Sanchez J."/>
        </authorList>
    </citation>
    <scope>NUCLEOTIDE SEQUENCE</scope>
</reference>
<organism evidence="7">
    <name type="scientific">mine drainage metagenome</name>
    <dbReference type="NCBI Taxonomy" id="410659"/>
    <lineage>
        <taxon>unclassified sequences</taxon>
        <taxon>metagenomes</taxon>
        <taxon>ecological metagenomes</taxon>
    </lineage>
</organism>
<dbReference type="EMBL" id="AUZX01012372">
    <property type="protein sequence ID" value="EQD39477.1"/>
    <property type="molecule type" value="Genomic_DNA"/>
</dbReference>
<feature type="transmembrane region" description="Helical" evidence="6">
    <location>
        <begin position="124"/>
        <end position="144"/>
    </location>
</feature>
<evidence type="ECO:0000256" key="4">
    <source>
        <dbReference type="ARBA" id="ARBA00022989"/>
    </source>
</evidence>
<keyword evidence="3 6" id="KW-0812">Transmembrane</keyword>